<evidence type="ECO:0000313" key="3">
    <source>
        <dbReference type="Proteomes" id="UP000518752"/>
    </source>
</evidence>
<gene>
    <name evidence="2" type="ORF">D9757_000499</name>
</gene>
<dbReference type="InterPro" id="IPR036047">
    <property type="entry name" value="F-box-like_dom_sf"/>
</dbReference>
<dbReference type="Gene3D" id="1.20.1280.50">
    <property type="match status" value="1"/>
</dbReference>
<dbReference type="EMBL" id="JAACJN010000002">
    <property type="protein sequence ID" value="KAF5393487.1"/>
    <property type="molecule type" value="Genomic_DNA"/>
</dbReference>
<dbReference type="PROSITE" id="PS50181">
    <property type="entry name" value="FBOX"/>
    <property type="match status" value="1"/>
</dbReference>
<evidence type="ECO:0000313" key="2">
    <source>
        <dbReference type="EMBL" id="KAF5393487.1"/>
    </source>
</evidence>
<reference evidence="2 3" key="1">
    <citation type="journal article" date="2020" name="ISME J.">
        <title>Uncovering the hidden diversity of litter-decomposition mechanisms in mushroom-forming fungi.</title>
        <authorList>
            <person name="Floudas D."/>
            <person name="Bentzer J."/>
            <person name="Ahren D."/>
            <person name="Johansson T."/>
            <person name="Persson P."/>
            <person name="Tunlid A."/>
        </authorList>
    </citation>
    <scope>NUCLEOTIDE SEQUENCE [LARGE SCALE GENOMIC DNA]</scope>
    <source>
        <strain evidence="2 3">CBS 406.79</strain>
    </source>
</reference>
<dbReference type="SUPFAM" id="SSF81383">
    <property type="entry name" value="F-box domain"/>
    <property type="match status" value="1"/>
</dbReference>
<organism evidence="2 3">
    <name type="scientific">Collybiopsis confluens</name>
    <dbReference type="NCBI Taxonomy" id="2823264"/>
    <lineage>
        <taxon>Eukaryota</taxon>
        <taxon>Fungi</taxon>
        <taxon>Dikarya</taxon>
        <taxon>Basidiomycota</taxon>
        <taxon>Agaricomycotina</taxon>
        <taxon>Agaricomycetes</taxon>
        <taxon>Agaricomycetidae</taxon>
        <taxon>Agaricales</taxon>
        <taxon>Marasmiineae</taxon>
        <taxon>Omphalotaceae</taxon>
        <taxon>Collybiopsis</taxon>
    </lineage>
</organism>
<name>A0A8H5MGV4_9AGAR</name>
<sequence>MLLTELPDDILFKVVQFLPLIDIILLRKTCRQFQCITLERTVWIDVYRNSVRERFLPPGPALHHSVHELERILIRAQKLDANWGADPAIIKRNWSLTCEIGNTRCMELYRGRYLALGGLHSFVLHDIHTQRRLYSHHEPDKNFVFWIYRRSRMLQADYDQEELFIPVGKFSKSKKSLYLMFWKIEPSGSVSIIEPQNVNITNSQMHIGYGYCMCRLRSGEPILFHIASQKIYTFAEMEEQNRSRIIDVVIMANHVVLVYSLYAVNLREQRLFDLYALPDHSQAQYTDTVLHRTHTGMLSWVFNETTCISSDIDADHNTGFIWLSALFVEQGLRALRITLNFDGSMLFHFSNNLRRHADRHTTEVLSHPYDSILTVIPGSRARGVARTASLPGRPMLALYNIHVPQNGDLTVDAECIWLPQLLLADAYTFDGLNGLLCTAAGDQVDILEFA</sequence>
<dbReference type="OrthoDB" id="2835201at2759"/>
<dbReference type="AlphaFoldDB" id="A0A8H5MGV4"/>
<proteinExistence type="predicted"/>
<keyword evidence="3" id="KW-1185">Reference proteome</keyword>
<feature type="domain" description="F-box" evidence="1">
    <location>
        <begin position="1"/>
        <end position="46"/>
    </location>
</feature>
<dbReference type="SMART" id="SM00256">
    <property type="entry name" value="FBOX"/>
    <property type="match status" value="1"/>
</dbReference>
<evidence type="ECO:0000259" key="1">
    <source>
        <dbReference type="PROSITE" id="PS50181"/>
    </source>
</evidence>
<comment type="caution">
    <text evidence="2">The sequence shown here is derived from an EMBL/GenBank/DDBJ whole genome shotgun (WGS) entry which is preliminary data.</text>
</comment>
<accession>A0A8H5MGV4</accession>
<protein>
    <recommendedName>
        <fullName evidence="1">F-box domain-containing protein</fullName>
    </recommendedName>
</protein>
<dbReference type="InterPro" id="IPR001810">
    <property type="entry name" value="F-box_dom"/>
</dbReference>
<dbReference type="Pfam" id="PF00646">
    <property type="entry name" value="F-box"/>
    <property type="match status" value="1"/>
</dbReference>
<dbReference type="Proteomes" id="UP000518752">
    <property type="component" value="Unassembled WGS sequence"/>
</dbReference>